<evidence type="ECO:0000313" key="2">
    <source>
        <dbReference type="EMBL" id="OMJ77554.1"/>
    </source>
</evidence>
<gene>
    <name evidence="2" type="ORF">SteCoe_22848</name>
</gene>
<dbReference type="Proteomes" id="UP000187209">
    <property type="component" value="Unassembled WGS sequence"/>
</dbReference>
<evidence type="ECO:0000256" key="1">
    <source>
        <dbReference type="SAM" id="MobiDB-lite"/>
    </source>
</evidence>
<proteinExistence type="predicted"/>
<organism evidence="2 3">
    <name type="scientific">Stentor coeruleus</name>
    <dbReference type="NCBI Taxonomy" id="5963"/>
    <lineage>
        <taxon>Eukaryota</taxon>
        <taxon>Sar</taxon>
        <taxon>Alveolata</taxon>
        <taxon>Ciliophora</taxon>
        <taxon>Postciliodesmatophora</taxon>
        <taxon>Heterotrichea</taxon>
        <taxon>Heterotrichida</taxon>
        <taxon>Stentoridae</taxon>
        <taxon>Stentor</taxon>
    </lineage>
</organism>
<feature type="region of interest" description="Disordered" evidence="1">
    <location>
        <begin position="43"/>
        <end position="69"/>
    </location>
</feature>
<protein>
    <submittedName>
        <fullName evidence="2">Uncharacterized protein</fullName>
    </submittedName>
</protein>
<accession>A0A1R2BLF9</accession>
<feature type="compositionally biased region" description="Basic and acidic residues" evidence="1">
    <location>
        <begin position="43"/>
        <end position="54"/>
    </location>
</feature>
<dbReference type="EMBL" id="MPUH01000569">
    <property type="protein sequence ID" value="OMJ77554.1"/>
    <property type="molecule type" value="Genomic_DNA"/>
</dbReference>
<comment type="caution">
    <text evidence="2">The sequence shown here is derived from an EMBL/GenBank/DDBJ whole genome shotgun (WGS) entry which is preliminary data.</text>
</comment>
<evidence type="ECO:0000313" key="3">
    <source>
        <dbReference type="Proteomes" id="UP000187209"/>
    </source>
</evidence>
<name>A0A1R2BLF9_9CILI</name>
<reference evidence="2 3" key="1">
    <citation type="submission" date="2016-11" db="EMBL/GenBank/DDBJ databases">
        <title>The macronuclear genome of Stentor coeruleus: a giant cell with tiny introns.</title>
        <authorList>
            <person name="Slabodnick M."/>
            <person name="Ruby J.G."/>
            <person name="Reiff S.B."/>
            <person name="Swart E.C."/>
            <person name="Gosai S."/>
            <person name="Prabakaran S."/>
            <person name="Witkowska E."/>
            <person name="Larue G.E."/>
            <person name="Fisher S."/>
            <person name="Freeman R.M."/>
            <person name="Gunawardena J."/>
            <person name="Chu W."/>
            <person name="Stover N.A."/>
            <person name="Gregory B.D."/>
            <person name="Nowacki M."/>
            <person name="Derisi J."/>
            <person name="Roy S.W."/>
            <person name="Marshall W.F."/>
            <person name="Sood P."/>
        </authorList>
    </citation>
    <scope>NUCLEOTIDE SEQUENCE [LARGE SCALE GENOMIC DNA]</scope>
    <source>
        <strain evidence="2">WM001</strain>
    </source>
</reference>
<keyword evidence="3" id="KW-1185">Reference proteome</keyword>
<sequence length="143" mass="17050">MLGYSTDMFFKTFFGAKNRDKKLMVFMMFIMVKFRFADDKAEESNDDDANKDLIDTGNTNKCKPKSRKSMIEELTRRPRLVDELYLNAKDIPAYLNFKPNFENIDKIYALMLTNQCRFPNDIPFEETEYGKRRNDMDYKKDDI</sequence>
<dbReference type="AlphaFoldDB" id="A0A1R2BLF9"/>